<gene>
    <name evidence="2" type="ORF">BHX94_12465</name>
</gene>
<dbReference type="RefSeq" id="WP_111744464.1">
    <property type="nucleotide sequence ID" value="NZ_CM009973.1"/>
</dbReference>
<reference evidence="2 3" key="1">
    <citation type="journal article" date="2018" name="Front. Microbiol.">
        <title>Description and Comparative Genomics of Macrococcus caseolyticus subsp. hominis subsp. nov., Macrococcus goetzii sp. nov., Macrococcus epidermidis sp. nov., and Macrococcus bohemicus sp. nov., Novel Macrococci From Human Clinical Material With Virulence Potential and Suspected Uptake of Foreign DNA by Natural Transformation.</title>
        <authorList>
            <person name="Maslanova I."/>
            <person name="Wertheimer Z."/>
            <person name="Sedlacek I."/>
            <person name="Svec P."/>
            <person name="Indrakova A."/>
            <person name="Kovarovic V."/>
            <person name="Schumann P."/>
            <person name="Sproer C."/>
            <person name="Kralova S."/>
            <person name="Sedo O."/>
            <person name="Kristofova L."/>
            <person name="Vrbovska V."/>
            <person name="Fuzik T."/>
            <person name="Petras P."/>
            <person name="Zdrahal Z."/>
            <person name="Ruzickova V."/>
            <person name="Doskar J."/>
            <person name="Pantucek R."/>
        </authorList>
    </citation>
    <scope>NUCLEOTIDE SEQUENCE [LARGE SCALE GENOMIC DNA]</scope>
    <source>
        <strain evidence="2 3">03/115</strain>
        <plasmid evidence="2">pZKMB2</plasmid>
    </source>
</reference>
<dbReference type="AlphaFoldDB" id="A0A327ZZI4"/>
<evidence type="ECO:0000313" key="3">
    <source>
        <dbReference type="Proteomes" id="UP000249579"/>
    </source>
</evidence>
<dbReference type="EMBL" id="PZJG01000031">
    <property type="protein sequence ID" value="RAK47665.1"/>
    <property type="molecule type" value="Genomic_DNA"/>
</dbReference>
<evidence type="ECO:0008006" key="4">
    <source>
        <dbReference type="Google" id="ProtNLM"/>
    </source>
</evidence>
<name>A0A327ZZI4_9STAP</name>
<comment type="caution">
    <text evidence="2">The sequence shown here is derived from an EMBL/GenBank/DDBJ whole genome shotgun (WGS) entry which is preliminary data.</text>
</comment>
<organism evidence="2 3">
    <name type="scientific">Macrococcoides bohemicum</name>
    <dbReference type="NCBI Taxonomy" id="1903056"/>
    <lineage>
        <taxon>Bacteria</taxon>
        <taxon>Bacillati</taxon>
        <taxon>Bacillota</taxon>
        <taxon>Bacilli</taxon>
        <taxon>Bacillales</taxon>
        <taxon>Staphylococcaceae</taxon>
        <taxon>Macrococcoides</taxon>
    </lineage>
</organism>
<keyword evidence="1" id="KW-1133">Transmembrane helix</keyword>
<evidence type="ECO:0000313" key="2">
    <source>
        <dbReference type="EMBL" id="RAK47665.1"/>
    </source>
</evidence>
<sequence length="155" mass="17990">MNKNKGFLISVVAVILLTAILFFFLTQNNESKTDTVNFKDEVAIKEIAEKFTKVMYTMKQNESYNSKKDRVDSLITKELSKKLFERKDIFNIYGDIKVTEIKVNIDGTKAYIDLKQELPKELVTDSNKSKSQKAELDFIKDSNDKWKIKSFKSIK</sequence>
<keyword evidence="2" id="KW-0614">Plasmid</keyword>
<keyword evidence="1" id="KW-0472">Membrane</keyword>
<protein>
    <recommendedName>
        <fullName evidence="4">DUF4878 domain-containing protein</fullName>
    </recommendedName>
</protein>
<feature type="transmembrane region" description="Helical" evidence="1">
    <location>
        <begin position="7"/>
        <end position="25"/>
    </location>
</feature>
<dbReference type="Proteomes" id="UP000249579">
    <property type="component" value="Plasmid pZKMB2"/>
</dbReference>
<proteinExistence type="predicted"/>
<evidence type="ECO:0000256" key="1">
    <source>
        <dbReference type="SAM" id="Phobius"/>
    </source>
</evidence>
<accession>A0A327ZZI4</accession>
<geneLocation type="plasmid" evidence="3">
    <name>pzkmb2</name>
</geneLocation>
<keyword evidence="1" id="KW-0812">Transmembrane</keyword>